<organism evidence="1 2">
    <name type="scientific">Candidatus Shapirobacteria bacterium GW2011_GWE1_38_92</name>
    <dbReference type="NCBI Taxonomy" id="1618489"/>
    <lineage>
        <taxon>Bacteria</taxon>
        <taxon>Candidatus Shapironibacteriota</taxon>
    </lineage>
</organism>
<comment type="caution">
    <text evidence="1">The sequence shown here is derived from an EMBL/GenBank/DDBJ whole genome shotgun (WGS) entry which is preliminary data.</text>
</comment>
<gene>
    <name evidence="1" type="ORF">UT14_C0020G0013</name>
</gene>
<evidence type="ECO:0000313" key="2">
    <source>
        <dbReference type="Proteomes" id="UP000033841"/>
    </source>
</evidence>
<proteinExistence type="predicted"/>
<reference evidence="1 2" key="1">
    <citation type="journal article" date="2015" name="Nature">
        <title>rRNA introns, odd ribosomes, and small enigmatic genomes across a large radiation of phyla.</title>
        <authorList>
            <person name="Brown C.T."/>
            <person name="Hug L.A."/>
            <person name="Thomas B.C."/>
            <person name="Sharon I."/>
            <person name="Castelle C.J."/>
            <person name="Singh A."/>
            <person name="Wilkins M.J."/>
            <person name="Williams K.H."/>
            <person name="Banfield J.F."/>
        </authorList>
    </citation>
    <scope>NUCLEOTIDE SEQUENCE [LARGE SCALE GENOMIC DNA]</scope>
</reference>
<dbReference type="AlphaFoldDB" id="A0A0G0PPF4"/>
<dbReference type="EMBL" id="LBVR01000020">
    <property type="protein sequence ID" value="KKQ91191.1"/>
    <property type="molecule type" value="Genomic_DNA"/>
</dbReference>
<name>A0A0G0PPF4_9BACT</name>
<evidence type="ECO:0000313" key="1">
    <source>
        <dbReference type="EMBL" id="KKQ91191.1"/>
    </source>
</evidence>
<accession>A0A0G0PPF4</accession>
<dbReference type="Proteomes" id="UP000033841">
    <property type="component" value="Unassembled WGS sequence"/>
</dbReference>
<protein>
    <submittedName>
        <fullName evidence="1">Uncharacterized protein</fullName>
    </submittedName>
</protein>
<sequence length="45" mass="5087">MLISFIVMVRLEMGILINVPRLEEQQGGMKGYCHLMVANKFDFGG</sequence>